<organism evidence="1 2">
    <name type="scientific">Pseudomonas putida</name>
    <name type="common">Arthrobacter siderocapsulatus</name>
    <dbReference type="NCBI Taxonomy" id="303"/>
    <lineage>
        <taxon>Bacteria</taxon>
        <taxon>Pseudomonadati</taxon>
        <taxon>Pseudomonadota</taxon>
        <taxon>Gammaproteobacteria</taxon>
        <taxon>Pseudomonadales</taxon>
        <taxon>Pseudomonadaceae</taxon>
        <taxon>Pseudomonas</taxon>
    </lineage>
</organism>
<protein>
    <submittedName>
        <fullName evidence="1">Uncharacterized protein</fullName>
    </submittedName>
</protein>
<dbReference type="AlphaFoldDB" id="A0A2S3WXD4"/>
<dbReference type="EMBL" id="MINH01000021">
    <property type="protein sequence ID" value="POG06048.1"/>
    <property type="molecule type" value="Genomic_DNA"/>
</dbReference>
<dbReference type="Proteomes" id="UP000237230">
    <property type="component" value="Unassembled WGS sequence"/>
</dbReference>
<reference evidence="1 2" key="1">
    <citation type="submission" date="2016-08" db="EMBL/GenBank/DDBJ databases">
        <authorList>
            <person name="Seilhamer J.J."/>
        </authorList>
    </citation>
    <scope>NUCLEOTIDE SEQUENCE [LARGE SCALE GENOMIC DNA]</scope>
    <source>
        <strain evidence="1 2">KH-21-114</strain>
    </source>
</reference>
<comment type="caution">
    <text evidence="1">The sequence shown here is derived from an EMBL/GenBank/DDBJ whole genome shotgun (WGS) entry which is preliminary data.</text>
</comment>
<accession>A0A2S3WXD4</accession>
<reference evidence="1 2" key="2">
    <citation type="submission" date="2018-03" db="EMBL/GenBank/DDBJ databases">
        <title>Draft genome of Pseudomonas putida strain KH-21-114.</title>
        <authorList>
            <person name="Yoshizawa S."/>
            <person name="Khan N.H."/>
            <person name="Nishimura M."/>
            <person name="Chiura H.X."/>
            <person name="Ogura Y."/>
            <person name="Hayashi T."/>
            <person name="Kogure K."/>
        </authorList>
    </citation>
    <scope>NUCLEOTIDE SEQUENCE [LARGE SCALE GENOMIC DNA]</scope>
    <source>
        <strain evidence="1 2">KH-21-114</strain>
    </source>
</reference>
<gene>
    <name evidence="1" type="ORF">BGP84_24645</name>
</gene>
<dbReference type="OrthoDB" id="6945516at2"/>
<evidence type="ECO:0000313" key="1">
    <source>
        <dbReference type="EMBL" id="POG06048.1"/>
    </source>
</evidence>
<name>A0A2S3WXD4_PSEPU</name>
<proteinExistence type="predicted"/>
<sequence>MALFCIFVSIMRQPAEQALFARFSSAQTALYTVPVQFRDMFRGKVGMQCGVAMPQIPPGL</sequence>
<evidence type="ECO:0000313" key="2">
    <source>
        <dbReference type="Proteomes" id="UP000237230"/>
    </source>
</evidence>